<evidence type="ECO:0000256" key="13">
    <source>
        <dbReference type="ARBA" id="ARBA00023306"/>
    </source>
</evidence>
<keyword evidence="19" id="KW-1185">Reference proteome</keyword>
<keyword evidence="6" id="KW-0597">Phosphoprotein</keyword>
<evidence type="ECO:0000256" key="2">
    <source>
        <dbReference type="ARBA" id="ARBA00004329"/>
    </source>
</evidence>
<dbReference type="InterPro" id="IPR040040">
    <property type="entry name" value="ATG11"/>
</dbReference>
<evidence type="ECO:0000256" key="15">
    <source>
        <dbReference type="ARBA" id="ARBA00069790"/>
    </source>
</evidence>
<sequence length="341" mass="39070">MLYIFHVDTGKMMAFDMNLALESVRHLKEVIERHCGIPVDKQVLLVSGGDCLDPTMRVCSYSAGTDTNPIYLFSKSTIESQSPPSLSIDFCPDLALKDQVEATHNMNDTYATVMTRVQLAQKFYDHAHEQSRACENLVHDQHLQQQGWAAVLANLEDITQAFRNRAELFNQSFNQYLETRDEYIKMIENFRADMDILAKIPLIPALLEKQPVTLLDWVSANNQYSLFQVAQTCLRHLEQLDEPLVASLKRDIEKALEHTARTDMKEIKGLEERLYGLEQLMLETKRIVQEQQDITQSFLSNQSRANVLGDASILPDLCASHRRQLIVMLSNHQHLLDIRGR</sequence>
<gene>
    <name evidence="18" type="ORF">L9F63_017418</name>
</gene>
<comment type="caution">
    <text evidence="18">The sequence shown here is derived from an EMBL/GenBank/DDBJ whole genome shotgun (WGS) entry which is preliminary data.</text>
</comment>
<keyword evidence="9" id="KW-0175">Coiled coil</keyword>
<reference evidence="18" key="1">
    <citation type="journal article" date="2023" name="IScience">
        <title>Live-bearing cockroach genome reveals convergent evolutionary mechanisms linked to viviparity in insects and beyond.</title>
        <authorList>
            <person name="Fouks B."/>
            <person name="Harrison M.C."/>
            <person name="Mikhailova A.A."/>
            <person name="Marchal E."/>
            <person name="English S."/>
            <person name="Carruthers M."/>
            <person name="Jennings E.C."/>
            <person name="Chiamaka E.L."/>
            <person name="Frigard R.A."/>
            <person name="Pippel M."/>
            <person name="Attardo G.M."/>
            <person name="Benoit J.B."/>
            <person name="Bornberg-Bauer E."/>
            <person name="Tobe S.S."/>
        </authorList>
    </citation>
    <scope>NUCLEOTIDE SEQUENCE</scope>
    <source>
        <strain evidence="18">Stay&amp;Tobe</strain>
    </source>
</reference>
<dbReference type="GO" id="GO:0034727">
    <property type="term" value="P:piecemeal microautophagy of the nucleus"/>
    <property type="evidence" value="ECO:0007669"/>
    <property type="project" value="TreeGrafter"/>
</dbReference>
<dbReference type="GO" id="GO:0034517">
    <property type="term" value="P:ribophagy"/>
    <property type="evidence" value="ECO:0007669"/>
    <property type="project" value="TreeGrafter"/>
</dbReference>
<dbReference type="PANTHER" id="PTHR13222">
    <property type="entry name" value="RB1-INDUCIBLE COILED-COIL"/>
    <property type="match status" value="1"/>
</dbReference>
<evidence type="ECO:0000256" key="8">
    <source>
        <dbReference type="ARBA" id="ARBA00023015"/>
    </source>
</evidence>
<keyword evidence="12" id="KW-0539">Nucleus</keyword>
<name>A0AAD7ZZL0_DIPPU</name>
<evidence type="ECO:0000256" key="14">
    <source>
        <dbReference type="ARBA" id="ARBA00053494"/>
    </source>
</evidence>
<dbReference type="GO" id="GO:0000045">
    <property type="term" value="P:autophagosome assembly"/>
    <property type="evidence" value="ECO:0007669"/>
    <property type="project" value="InterPro"/>
</dbReference>
<keyword evidence="13" id="KW-0131">Cell cycle</keyword>
<evidence type="ECO:0000256" key="7">
    <source>
        <dbReference type="ARBA" id="ARBA00023006"/>
    </source>
</evidence>
<keyword evidence="11" id="KW-0458">Lysosome</keyword>
<organism evidence="18 19">
    <name type="scientific">Diploptera punctata</name>
    <name type="common">Pacific beetle cockroach</name>
    <dbReference type="NCBI Taxonomy" id="6984"/>
    <lineage>
        <taxon>Eukaryota</taxon>
        <taxon>Metazoa</taxon>
        <taxon>Ecdysozoa</taxon>
        <taxon>Arthropoda</taxon>
        <taxon>Hexapoda</taxon>
        <taxon>Insecta</taxon>
        <taxon>Pterygota</taxon>
        <taxon>Neoptera</taxon>
        <taxon>Polyneoptera</taxon>
        <taxon>Dictyoptera</taxon>
        <taxon>Blattodea</taxon>
        <taxon>Blaberoidea</taxon>
        <taxon>Blaberidae</taxon>
        <taxon>Diplopterinae</taxon>
        <taxon>Diploptera</taxon>
    </lineage>
</organism>
<dbReference type="InterPro" id="IPR045326">
    <property type="entry name" value="ATG17-like_dom"/>
</dbReference>
<feature type="domain" description="Autophagy protein ATG17-like" evidence="17">
    <location>
        <begin position="118"/>
        <end position="336"/>
    </location>
</feature>
<dbReference type="EMBL" id="JASPKZ010004946">
    <property type="protein sequence ID" value="KAJ9589366.1"/>
    <property type="molecule type" value="Genomic_DNA"/>
</dbReference>
<keyword evidence="5" id="KW-0963">Cytoplasm</keyword>
<keyword evidence="7" id="KW-0072">Autophagy</keyword>
<dbReference type="GO" id="GO:0061723">
    <property type="term" value="P:glycophagy"/>
    <property type="evidence" value="ECO:0007669"/>
    <property type="project" value="TreeGrafter"/>
</dbReference>
<dbReference type="GO" id="GO:0005829">
    <property type="term" value="C:cytosol"/>
    <property type="evidence" value="ECO:0007669"/>
    <property type="project" value="UniProtKB-SubCell"/>
</dbReference>
<dbReference type="GO" id="GO:0060090">
    <property type="term" value="F:molecular adaptor activity"/>
    <property type="evidence" value="ECO:0007669"/>
    <property type="project" value="TreeGrafter"/>
</dbReference>
<dbReference type="Proteomes" id="UP001233999">
    <property type="component" value="Unassembled WGS sequence"/>
</dbReference>
<dbReference type="GO" id="GO:0031090">
    <property type="term" value="C:organelle membrane"/>
    <property type="evidence" value="ECO:0007669"/>
    <property type="project" value="UniProtKB-ARBA"/>
</dbReference>
<evidence type="ECO:0000256" key="12">
    <source>
        <dbReference type="ARBA" id="ARBA00023242"/>
    </source>
</evidence>
<evidence type="ECO:0000313" key="19">
    <source>
        <dbReference type="Proteomes" id="UP001233999"/>
    </source>
</evidence>
<comment type="subcellular location">
    <subcellularLocation>
        <location evidence="4">Cytoplasm</location>
        <location evidence="4">Cytosol</location>
    </subcellularLocation>
    <subcellularLocation>
        <location evidence="3">Lysosome</location>
    </subcellularLocation>
    <subcellularLocation>
        <location evidence="1">Nucleus</location>
    </subcellularLocation>
    <subcellularLocation>
        <location evidence="2">Preautophagosomal structure</location>
    </subcellularLocation>
</comment>
<dbReference type="GO" id="GO:0005764">
    <property type="term" value="C:lysosome"/>
    <property type="evidence" value="ECO:0007669"/>
    <property type="project" value="UniProtKB-SubCell"/>
</dbReference>
<evidence type="ECO:0000256" key="11">
    <source>
        <dbReference type="ARBA" id="ARBA00023228"/>
    </source>
</evidence>
<evidence type="ECO:0000256" key="5">
    <source>
        <dbReference type="ARBA" id="ARBA00022490"/>
    </source>
</evidence>
<dbReference type="GO" id="GO:0005634">
    <property type="term" value="C:nucleus"/>
    <property type="evidence" value="ECO:0007669"/>
    <property type="project" value="UniProtKB-SubCell"/>
</dbReference>
<evidence type="ECO:0000256" key="4">
    <source>
        <dbReference type="ARBA" id="ARBA00004514"/>
    </source>
</evidence>
<evidence type="ECO:0000256" key="9">
    <source>
        <dbReference type="ARBA" id="ARBA00023054"/>
    </source>
</evidence>
<evidence type="ECO:0000259" key="17">
    <source>
        <dbReference type="Pfam" id="PF04108"/>
    </source>
</evidence>
<dbReference type="GO" id="GO:0034045">
    <property type="term" value="C:phagophore assembly site membrane"/>
    <property type="evidence" value="ECO:0007669"/>
    <property type="project" value="TreeGrafter"/>
</dbReference>
<evidence type="ECO:0000256" key="3">
    <source>
        <dbReference type="ARBA" id="ARBA00004371"/>
    </source>
</evidence>
<reference evidence="18" key="2">
    <citation type="submission" date="2023-05" db="EMBL/GenBank/DDBJ databases">
        <authorList>
            <person name="Fouks B."/>
        </authorList>
    </citation>
    <scope>NUCLEOTIDE SEQUENCE</scope>
    <source>
        <strain evidence="18">Stay&amp;Tobe</strain>
        <tissue evidence="18">Testes</tissue>
    </source>
</reference>
<protein>
    <recommendedName>
        <fullName evidence="15">RB1-inducible coiled-coil protein 1</fullName>
    </recommendedName>
    <alternativeName>
        <fullName evidence="16">FAK family kinase-interacting protein of 200 kDa</fullName>
    </alternativeName>
</protein>
<evidence type="ECO:0000256" key="6">
    <source>
        <dbReference type="ARBA" id="ARBA00022553"/>
    </source>
</evidence>
<evidence type="ECO:0000256" key="10">
    <source>
        <dbReference type="ARBA" id="ARBA00023163"/>
    </source>
</evidence>
<dbReference type="CDD" id="cd17060">
    <property type="entry name" value="Ubl_RB1CC1"/>
    <property type="match status" value="1"/>
</dbReference>
<keyword evidence="8" id="KW-0805">Transcription regulation</keyword>
<dbReference type="InterPro" id="IPR029071">
    <property type="entry name" value="Ubiquitin-like_domsf"/>
</dbReference>
<dbReference type="GO" id="GO:0019901">
    <property type="term" value="F:protein kinase binding"/>
    <property type="evidence" value="ECO:0007669"/>
    <property type="project" value="UniProtKB-ARBA"/>
</dbReference>
<keyword evidence="10" id="KW-0804">Transcription</keyword>
<dbReference type="GO" id="GO:1990316">
    <property type="term" value="C:Atg1/ULK1 kinase complex"/>
    <property type="evidence" value="ECO:0007669"/>
    <property type="project" value="TreeGrafter"/>
</dbReference>
<dbReference type="PANTHER" id="PTHR13222:SF1">
    <property type="entry name" value="RB1-INDUCIBLE COILED-COIL PROTEIN 1"/>
    <property type="match status" value="1"/>
</dbReference>
<dbReference type="SUPFAM" id="SSF54236">
    <property type="entry name" value="Ubiquitin-like"/>
    <property type="match status" value="1"/>
</dbReference>
<evidence type="ECO:0000313" key="18">
    <source>
        <dbReference type="EMBL" id="KAJ9589366.1"/>
    </source>
</evidence>
<evidence type="ECO:0000256" key="16">
    <source>
        <dbReference type="ARBA" id="ARBA00080154"/>
    </source>
</evidence>
<accession>A0AAD7ZZL0</accession>
<dbReference type="Pfam" id="PF04108">
    <property type="entry name" value="ATG17_like"/>
    <property type="match status" value="1"/>
</dbReference>
<dbReference type="GO" id="GO:0008285">
    <property type="term" value="P:negative regulation of cell population proliferation"/>
    <property type="evidence" value="ECO:0007669"/>
    <property type="project" value="UniProtKB-ARBA"/>
</dbReference>
<dbReference type="Gene3D" id="3.10.20.90">
    <property type="entry name" value="Phosphatidylinositol 3-kinase Catalytic Subunit, Chain A, domain 1"/>
    <property type="match status" value="1"/>
</dbReference>
<evidence type="ECO:0000256" key="1">
    <source>
        <dbReference type="ARBA" id="ARBA00004123"/>
    </source>
</evidence>
<proteinExistence type="predicted"/>
<dbReference type="FunFam" id="3.10.20.90:FF:000049">
    <property type="entry name" value="RB1-inducible coiled-coil protein 1 isoform X1"/>
    <property type="match status" value="1"/>
</dbReference>
<dbReference type="AlphaFoldDB" id="A0AAD7ZZL0"/>
<comment type="function">
    <text evidence="14">Involved in autophagy. Regulates early events but also late events of autophagosome formation through direct interaction with Atg16L1. Required for the formation of the autophagosome-like double-membrane structure that surrounds the Salmonella-containing vacuole (SCV) during S.typhimurium infection and subsequent xenophagy. Involved in repair of DNA damage caused by ionizing radiation, which subsequently improves cell survival by decreasing apoptosis. Inhibits PTK2/FAK1 and PTK2B/PYK2 kinase activity, affecting their downstream signaling pathways. Plays a role as a modulator of TGF-beta-signaling by restricting substrate specificity of RNF111. Functions as a DNA-binding transcription factor. Is a potent regulator of the RB1 pathway through induction of RB1 expression. Plays a crucial role in muscular differentiation. Plays an indispensable role in fetal hematopoiesis and in the regulation of neuronal homeostasis.</text>
</comment>
<dbReference type="GO" id="GO:0061709">
    <property type="term" value="P:reticulophagy"/>
    <property type="evidence" value="ECO:0007669"/>
    <property type="project" value="TreeGrafter"/>
</dbReference>
<dbReference type="GO" id="GO:0000422">
    <property type="term" value="P:autophagy of mitochondrion"/>
    <property type="evidence" value="ECO:0007669"/>
    <property type="project" value="TreeGrafter"/>
</dbReference>